<keyword evidence="14" id="KW-1185">Reference proteome</keyword>
<evidence type="ECO:0000256" key="1">
    <source>
        <dbReference type="ARBA" id="ARBA00011073"/>
    </source>
</evidence>
<evidence type="ECO:0000256" key="5">
    <source>
        <dbReference type="ARBA" id="ARBA00023529"/>
    </source>
</evidence>
<feature type="signal peptide" evidence="11">
    <location>
        <begin position="1"/>
        <end position="15"/>
    </location>
</feature>
<keyword evidence="2 8" id="KW-0645">Protease</keyword>
<protein>
    <recommendedName>
        <fullName evidence="6">subtilisin</fullName>
        <ecNumber evidence="6">3.4.21.62</ecNumber>
    </recommendedName>
</protein>
<dbReference type="EC" id="3.4.21.62" evidence="6"/>
<dbReference type="InterPro" id="IPR023828">
    <property type="entry name" value="Peptidase_S8_Ser-AS"/>
</dbReference>
<evidence type="ECO:0000256" key="10">
    <source>
        <dbReference type="SAM" id="MobiDB-lite"/>
    </source>
</evidence>
<comment type="similarity">
    <text evidence="1 8 9">Belongs to the peptidase S8 family.</text>
</comment>
<dbReference type="GO" id="GO:0004252">
    <property type="term" value="F:serine-type endopeptidase activity"/>
    <property type="evidence" value="ECO:0007669"/>
    <property type="project" value="UniProtKB-UniRule"/>
</dbReference>
<dbReference type="Pfam" id="PF00082">
    <property type="entry name" value="Peptidase_S8"/>
    <property type="match status" value="1"/>
</dbReference>
<dbReference type="EMBL" id="JAQMWT010000389">
    <property type="protein sequence ID" value="KAJ8602176.1"/>
    <property type="molecule type" value="Genomic_DNA"/>
</dbReference>
<evidence type="ECO:0000256" key="11">
    <source>
        <dbReference type="SAM" id="SignalP"/>
    </source>
</evidence>
<dbReference type="PROSITE" id="PS00137">
    <property type="entry name" value="SUBTILASE_HIS"/>
    <property type="match status" value="1"/>
</dbReference>
<dbReference type="InterPro" id="IPR050131">
    <property type="entry name" value="Peptidase_S8_subtilisin-like"/>
</dbReference>
<keyword evidence="11" id="KW-0732">Signal</keyword>
<reference evidence="13" key="1">
    <citation type="submission" date="2023-01" db="EMBL/GenBank/DDBJ databases">
        <title>Metagenome sequencing of chrysophaentin producing Chrysophaeum taylorii.</title>
        <authorList>
            <person name="Davison J."/>
            <person name="Bewley C."/>
        </authorList>
    </citation>
    <scope>NUCLEOTIDE SEQUENCE</scope>
    <source>
        <strain evidence="13">NIES-1699</strain>
    </source>
</reference>
<feature type="active site" description="Charge relay system" evidence="7 8">
    <location>
        <position position="238"/>
    </location>
</feature>
<dbReference type="AlphaFoldDB" id="A0AAD7XKZ7"/>
<evidence type="ECO:0000313" key="13">
    <source>
        <dbReference type="EMBL" id="KAJ8602176.1"/>
    </source>
</evidence>
<dbReference type="PROSITE" id="PS00136">
    <property type="entry name" value="SUBTILASE_ASP"/>
    <property type="match status" value="1"/>
</dbReference>
<accession>A0AAD7XKZ7</accession>
<evidence type="ECO:0000256" key="2">
    <source>
        <dbReference type="ARBA" id="ARBA00022670"/>
    </source>
</evidence>
<comment type="caution">
    <text evidence="13">The sequence shown here is derived from an EMBL/GenBank/DDBJ whole genome shotgun (WGS) entry which is preliminary data.</text>
</comment>
<evidence type="ECO:0000313" key="14">
    <source>
        <dbReference type="Proteomes" id="UP001230188"/>
    </source>
</evidence>
<feature type="active site" description="Charge relay system" evidence="7 8">
    <location>
        <position position="181"/>
    </location>
</feature>
<dbReference type="InterPro" id="IPR000209">
    <property type="entry name" value="Peptidase_S8/S53_dom"/>
</dbReference>
<evidence type="ECO:0000256" key="8">
    <source>
        <dbReference type="PROSITE-ProRule" id="PRU01240"/>
    </source>
</evidence>
<keyword evidence="3 8" id="KW-0378">Hydrolase</keyword>
<dbReference type="PROSITE" id="PS00138">
    <property type="entry name" value="SUBTILASE_SER"/>
    <property type="match status" value="1"/>
</dbReference>
<dbReference type="PANTHER" id="PTHR43806:SF11">
    <property type="entry name" value="CEREVISIN-RELATED"/>
    <property type="match status" value="1"/>
</dbReference>
<name>A0AAD7XKZ7_9STRA</name>
<evidence type="ECO:0000256" key="7">
    <source>
        <dbReference type="PIRSR" id="PIRSR615500-1"/>
    </source>
</evidence>
<keyword evidence="4 8" id="KW-0720">Serine protease</keyword>
<dbReference type="InterPro" id="IPR023827">
    <property type="entry name" value="Peptidase_S8_Asp-AS"/>
</dbReference>
<dbReference type="Gene3D" id="3.40.50.200">
    <property type="entry name" value="Peptidase S8/S53 domain"/>
    <property type="match status" value="1"/>
</dbReference>
<evidence type="ECO:0000256" key="9">
    <source>
        <dbReference type="RuleBase" id="RU003355"/>
    </source>
</evidence>
<dbReference type="PANTHER" id="PTHR43806">
    <property type="entry name" value="PEPTIDASE S8"/>
    <property type="match status" value="1"/>
</dbReference>
<dbReference type="InterPro" id="IPR022398">
    <property type="entry name" value="Peptidase_S8_His-AS"/>
</dbReference>
<proteinExistence type="inferred from homology"/>
<dbReference type="PRINTS" id="PR00723">
    <property type="entry name" value="SUBTILISIN"/>
</dbReference>
<gene>
    <name evidence="13" type="ORF">CTAYLR_003494</name>
</gene>
<evidence type="ECO:0000259" key="12">
    <source>
        <dbReference type="Pfam" id="PF00082"/>
    </source>
</evidence>
<evidence type="ECO:0000256" key="3">
    <source>
        <dbReference type="ARBA" id="ARBA00022801"/>
    </source>
</evidence>
<dbReference type="InterPro" id="IPR015500">
    <property type="entry name" value="Peptidase_S8_subtilisin-rel"/>
</dbReference>
<sequence>MRVLLAVVAARCCWCLIEEPDLHRMERIAVVGTLGTRVEFKLAATPKEVEDVEAYRLEQAQKVVSRLGCSDTTRIFRFAGKHEALHEECGLTRWYATECSGEEGEASVKTFETIKSFVENPRNEDVLSMIDVLEPEVVAKPVKSSNDPFLSYQEGHYGAINLWEAWDIETGNPEIVVQVLDTGIKMEHPDLQYNIWQNPGEVCDNGVDDDSNGYVDDCHGYNHADDTHDPLYNDEDTHGTHCGGTIAADTNNGVGVAGVAGGYGSGSKGVKLMISMGFGRERNAGFAEALVYGADNGANISSNSWGYTAEGAYSSSVLAAIDYYVDSKSGIVVFAAGNGDDDGEWYPAYYKKAVAVAATEDDGERASFSNYGSWINVSAPGVSVVSTAYDDQDANTYYYMSGTSMACPHVAGVFALGLSLYPGFSPTEILDCAYTTASDLDGVNAGYEGMLGKGLIDASAFLGCLQAILLPTNSPTTAEQLVPTKAATTAEPANPTSSAPTPLREPSSPAPTYSPSSPVPTYSPTTPLREPTNTPTTRPSSATTAAPASVAISDLESVYSARTAIALTWTATTTGGFDIAMSTVATSQLAAAAAKSDDAKQFSVEPTRADNNRFYYWLTDVACGSIYSIQVLGGGGGGASETVEVKTASCCGDSTSWSVTNGRASADCDWVATKWWNRCDRKSEDGVSANVACPETCNACCADGWHYVDSSSWYKKNHPSKGCAWVAEKPSSRCSQKSPDNVEANAACAEACGSWCEEKTPVPTAWTPLPTVAPTTIEPDSDASISGLEAVYSAQTAIALEWRRSGANRTFELATTSDGGGGSYATITPENNEGSDSYYYWMTGASCGTVYTVKLRSGGGDTLEEEEEEISASTASCCTDSTSWSVTRGRTSADCSWVAAKWWNRCDRKNEEGVSASDACAAVCDTCCDDSWQYVDSSSWYKKNQPSKGCAWVAEEPTGRCKQKAPDGTRAEDSCFAACGAKC</sequence>
<feature type="chain" id="PRO_5042280632" description="subtilisin" evidence="11">
    <location>
        <begin position="16"/>
        <end position="983"/>
    </location>
</feature>
<feature type="region of interest" description="Disordered" evidence="10">
    <location>
        <begin position="487"/>
        <end position="547"/>
    </location>
</feature>
<dbReference type="GO" id="GO:0006508">
    <property type="term" value="P:proteolysis"/>
    <property type="evidence" value="ECO:0007669"/>
    <property type="project" value="UniProtKB-KW"/>
</dbReference>
<evidence type="ECO:0000256" key="6">
    <source>
        <dbReference type="ARBA" id="ARBA00023619"/>
    </source>
</evidence>
<dbReference type="SUPFAM" id="SSF52743">
    <property type="entry name" value="Subtilisin-like"/>
    <property type="match status" value="1"/>
</dbReference>
<feature type="active site" description="Charge relay system" evidence="7 8">
    <location>
        <position position="404"/>
    </location>
</feature>
<feature type="compositionally biased region" description="Low complexity" evidence="10">
    <location>
        <begin position="506"/>
        <end position="547"/>
    </location>
</feature>
<comment type="catalytic activity">
    <reaction evidence="5">
        <text>Hydrolysis of proteins with broad specificity for peptide bonds, and a preference for a large uncharged residue in P1. Hydrolyzes peptide amides.</text>
        <dbReference type="EC" id="3.4.21.62"/>
    </reaction>
</comment>
<dbReference type="Proteomes" id="UP001230188">
    <property type="component" value="Unassembled WGS sequence"/>
</dbReference>
<organism evidence="13 14">
    <name type="scientific">Chrysophaeum taylorii</name>
    <dbReference type="NCBI Taxonomy" id="2483200"/>
    <lineage>
        <taxon>Eukaryota</taxon>
        <taxon>Sar</taxon>
        <taxon>Stramenopiles</taxon>
        <taxon>Ochrophyta</taxon>
        <taxon>Pelagophyceae</taxon>
        <taxon>Pelagomonadales</taxon>
        <taxon>Pelagomonadaceae</taxon>
        <taxon>Chrysophaeum</taxon>
    </lineage>
</organism>
<evidence type="ECO:0000256" key="4">
    <source>
        <dbReference type="ARBA" id="ARBA00022825"/>
    </source>
</evidence>
<dbReference type="InterPro" id="IPR036852">
    <property type="entry name" value="Peptidase_S8/S53_dom_sf"/>
</dbReference>
<feature type="domain" description="Peptidase S8/S53" evidence="12">
    <location>
        <begin position="174"/>
        <end position="447"/>
    </location>
</feature>
<dbReference type="PROSITE" id="PS51892">
    <property type="entry name" value="SUBTILASE"/>
    <property type="match status" value="1"/>
</dbReference>